<dbReference type="PaxDb" id="39947-A0A0P0VI87"/>
<proteinExistence type="predicted"/>
<protein>
    <submittedName>
        <fullName evidence="2">Os02g0322251 protein</fullName>
    </submittedName>
</protein>
<evidence type="ECO:0000313" key="3">
    <source>
        <dbReference type="Proteomes" id="UP000059680"/>
    </source>
</evidence>
<reference evidence="2 3" key="2">
    <citation type="journal article" date="2013" name="Plant Cell Physiol.">
        <title>Rice Annotation Project Database (RAP-DB): an integrative and interactive database for rice genomics.</title>
        <authorList>
            <person name="Sakai H."/>
            <person name="Lee S.S."/>
            <person name="Tanaka T."/>
            <person name="Numa H."/>
            <person name="Kim J."/>
            <person name="Kawahara Y."/>
            <person name="Wakimoto H."/>
            <person name="Yang C.C."/>
            <person name="Iwamoto M."/>
            <person name="Abe T."/>
            <person name="Yamada Y."/>
            <person name="Muto A."/>
            <person name="Inokuchi H."/>
            <person name="Ikemura T."/>
            <person name="Matsumoto T."/>
            <person name="Sasaki T."/>
            <person name="Itoh T."/>
        </authorList>
    </citation>
    <scope>NUCLEOTIDE SEQUENCE [LARGE SCALE GENOMIC DNA]</scope>
    <source>
        <strain evidence="3">cv. Nipponbare</strain>
    </source>
</reference>
<feature type="compositionally biased region" description="Basic and acidic residues" evidence="1">
    <location>
        <begin position="326"/>
        <end position="340"/>
    </location>
</feature>
<evidence type="ECO:0000256" key="1">
    <source>
        <dbReference type="SAM" id="MobiDB-lite"/>
    </source>
</evidence>
<feature type="compositionally biased region" description="Basic residues" evidence="1">
    <location>
        <begin position="366"/>
        <end position="376"/>
    </location>
</feature>
<accession>A0A0P0VI87</accession>
<name>A0A0P0VI87_ORYSJ</name>
<feature type="compositionally biased region" description="Basic and acidic residues" evidence="1">
    <location>
        <begin position="162"/>
        <end position="174"/>
    </location>
</feature>
<feature type="compositionally biased region" description="Basic and acidic residues" evidence="1">
    <location>
        <begin position="300"/>
        <end position="313"/>
    </location>
</feature>
<feature type="non-terminal residue" evidence="2">
    <location>
        <position position="1"/>
    </location>
</feature>
<dbReference type="AlphaFoldDB" id="A0A0P0VI87"/>
<dbReference type="Gramene" id="Os02t0322251-00">
    <property type="protein sequence ID" value="Os02t0322251-00"/>
    <property type="gene ID" value="Os02g0322251"/>
</dbReference>
<dbReference type="EMBL" id="AP014958">
    <property type="protein sequence ID" value="BAS78389.1"/>
    <property type="molecule type" value="Genomic_DNA"/>
</dbReference>
<reference evidence="2 3" key="3">
    <citation type="journal article" date="2013" name="Rice">
        <title>Improvement of the Oryza sativa Nipponbare reference genome using next generation sequence and optical map data.</title>
        <authorList>
            <person name="Kawahara Y."/>
            <person name="de la Bastide M."/>
            <person name="Hamilton J.P."/>
            <person name="Kanamori H."/>
            <person name="McCombie W.R."/>
            <person name="Ouyang S."/>
            <person name="Schwartz D.C."/>
            <person name="Tanaka T."/>
            <person name="Wu J."/>
            <person name="Zhou S."/>
            <person name="Childs K.L."/>
            <person name="Davidson R.M."/>
            <person name="Lin H."/>
            <person name="Quesada-Ocampo L."/>
            <person name="Vaillancourt B."/>
            <person name="Sakai H."/>
            <person name="Lee S.S."/>
            <person name="Kim J."/>
            <person name="Numa H."/>
            <person name="Itoh T."/>
            <person name="Buell C.R."/>
            <person name="Matsumoto T."/>
        </authorList>
    </citation>
    <scope>NUCLEOTIDE SEQUENCE [LARGE SCALE GENOMIC DNA]</scope>
    <source>
        <strain evidence="3">cv. Nipponbare</strain>
    </source>
</reference>
<feature type="non-terminal residue" evidence="2">
    <location>
        <position position="376"/>
    </location>
</feature>
<dbReference type="FunCoup" id="A0A0P0VI87">
    <property type="interactions" value="16"/>
</dbReference>
<feature type="region of interest" description="Disordered" evidence="1">
    <location>
        <begin position="145"/>
        <end position="174"/>
    </location>
</feature>
<feature type="region of interest" description="Disordered" evidence="1">
    <location>
        <begin position="285"/>
        <end position="376"/>
    </location>
</feature>
<keyword evidence="3" id="KW-1185">Reference proteome</keyword>
<dbReference type="Proteomes" id="UP000059680">
    <property type="component" value="Chromosome 2"/>
</dbReference>
<sequence length="376" mass="39888">IAAEEAGGGVGLWRRRGVVVVGAAAADGDPVVHAPGPVGRDGRAGGQCAETVGGGERHRGVGVRRGGLPQALVEDALGGNALLDLHGLGCGIGCRGGDERVLEQLLRRPPLGWVSDQTPRQEVLPFGGEPRGGLRDVDGVRDVVERGDGVGKPRPRSATGGHLDDRAPECPDVRGRPLRLAARGLRRQEHRRAPDRHAAGIAVLGRHPARAPEVGEHRAPVGADEHVPALDIAVRDPGGVDIRQPAQDIAHPRPNQGLLAPAAAPLDLIGKRSAGRILQEQIVARPAAPVHRRRHAGSNARHDERRGQSREHALLAPERAGARHVHGLDREHAARPAVRGDRHRRRRAAADDRPPPPLPDRAHSCAPRKRKNGSRG</sequence>
<dbReference type="InParanoid" id="A0A0P0VI87"/>
<gene>
    <name evidence="2" type="ordered locus">Os02g0322251</name>
    <name evidence="2" type="ORF">OSNPB_020322251</name>
</gene>
<organism evidence="2 3">
    <name type="scientific">Oryza sativa subsp. japonica</name>
    <name type="common">Rice</name>
    <dbReference type="NCBI Taxonomy" id="39947"/>
    <lineage>
        <taxon>Eukaryota</taxon>
        <taxon>Viridiplantae</taxon>
        <taxon>Streptophyta</taxon>
        <taxon>Embryophyta</taxon>
        <taxon>Tracheophyta</taxon>
        <taxon>Spermatophyta</taxon>
        <taxon>Magnoliopsida</taxon>
        <taxon>Liliopsida</taxon>
        <taxon>Poales</taxon>
        <taxon>Poaceae</taxon>
        <taxon>BOP clade</taxon>
        <taxon>Oryzoideae</taxon>
        <taxon>Oryzeae</taxon>
        <taxon>Oryzinae</taxon>
        <taxon>Oryza</taxon>
        <taxon>Oryza sativa</taxon>
    </lineage>
</organism>
<reference evidence="3" key="1">
    <citation type="journal article" date="2005" name="Nature">
        <title>The map-based sequence of the rice genome.</title>
        <authorList>
            <consortium name="International rice genome sequencing project (IRGSP)"/>
            <person name="Matsumoto T."/>
            <person name="Wu J."/>
            <person name="Kanamori H."/>
            <person name="Katayose Y."/>
            <person name="Fujisawa M."/>
            <person name="Namiki N."/>
            <person name="Mizuno H."/>
            <person name="Yamamoto K."/>
            <person name="Antonio B.A."/>
            <person name="Baba T."/>
            <person name="Sakata K."/>
            <person name="Nagamura Y."/>
            <person name="Aoki H."/>
            <person name="Arikawa K."/>
            <person name="Arita K."/>
            <person name="Bito T."/>
            <person name="Chiden Y."/>
            <person name="Fujitsuka N."/>
            <person name="Fukunaka R."/>
            <person name="Hamada M."/>
            <person name="Harada C."/>
            <person name="Hayashi A."/>
            <person name="Hijishita S."/>
            <person name="Honda M."/>
            <person name="Hosokawa S."/>
            <person name="Ichikawa Y."/>
            <person name="Idonuma A."/>
            <person name="Iijima M."/>
            <person name="Ikeda M."/>
            <person name="Ikeno M."/>
            <person name="Ito K."/>
            <person name="Ito S."/>
            <person name="Ito T."/>
            <person name="Ito Y."/>
            <person name="Ito Y."/>
            <person name="Iwabuchi A."/>
            <person name="Kamiya K."/>
            <person name="Karasawa W."/>
            <person name="Kurita K."/>
            <person name="Katagiri S."/>
            <person name="Kikuta A."/>
            <person name="Kobayashi H."/>
            <person name="Kobayashi N."/>
            <person name="Machita K."/>
            <person name="Maehara T."/>
            <person name="Masukawa M."/>
            <person name="Mizubayashi T."/>
            <person name="Mukai Y."/>
            <person name="Nagasaki H."/>
            <person name="Nagata Y."/>
            <person name="Naito S."/>
            <person name="Nakashima M."/>
            <person name="Nakama Y."/>
            <person name="Nakamichi Y."/>
            <person name="Nakamura M."/>
            <person name="Meguro A."/>
            <person name="Negishi M."/>
            <person name="Ohta I."/>
            <person name="Ohta T."/>
            <person name="Okamoto M."/>
            <person name="Ono N."/>
            <person name="Saji S."/>
            <person name="Sakaguchi M."/>
            <person name="Sakai K."/>
            <person name="Shibata M."/>
            <person name="Shimokawa T."/>
            <person name="Song J."/>
            <person name="Takazaki Y."/>
            <person name="Terasawa K."/>
            <person name="Tsugane M."/>
            <person name="Tsuji K."/>
            <person name="Ueda S."/>
            <person name="Waki K."/>
            <person name="Yamagata H."/>
            <person name="Yamamoto M."/>
            <person name="Yamamoto S."/>
            <person name="Yamane H."/>
            <person name="Yoshiki S."/>
            <person name="Yoshihara R."/>
            <person name="Yukawa K."/>
            <person name="Zhong H."/>
            <person name="Yano M."/>
            <person name="Yuan Q."/>
            <person name="Ouyang S."/>
            <person name="Liu J."/>
            <person name="Jones K.M."/>
            <person name="Gansberger K."/>
            <person name="Moffat K."/>
            <person name="Hill J."/>
            <person name="Bera J."/>
            <person name="Fadrosh D."/>
            <person name="Jin S."/>
            <person name="Johri S."/>
            <person name="Kim M."/>
            <person name="Overton L."/>
            <person name="Reardon M."/>
            <person name="Tsitrin T."/>
            <person name="Vuong H."/>
            <person name="Weaver B."/>
            <person name="Ciecko A."/>
            <person name="Tallon L."/>
            <person name="Jackson J."/>
            <person name="Pai G."/>
            <person name="Aken S.V."/>
            <person name="Utterback T."/>
            <person name="Reidmuller S."/>
            <person name="Feldblyum T."/>
            <person name="Hsiao J."/>
            <person name="Zismann V."/>
            <person name="Iobst S."/>
            <person name="de Vazeille A.R."/>
            <person name="Buell C.R."/>
            <person name="Ying K."/>
            <person name="Li Y."/>
            <person name="Lu T."/>
            <person name="Huang Y."/>
            <person name="Zhao Q."/>
            <person name="Feng Q."/>
            <person name="Zhang L."/>
            <person name="Zhu J."/>
            <person name="Weng Q."/>
            <person name="Mu J."/>
            <person name="Lu Y."/>
            <person name="Fan D."/>
            <person name="Liu Y."/>
            <person name="Guan J."/>
            <person name="Zhang Y."/>
            <person name="Yu S."/>
            <person name="Liu X."/>
            <person name="Zhang Y."/>
            <person name="Hong G."/>
            <person name="Han B."/>
            <person name="Choisne N."/>
            <person name="Demange N."/>
            <person name="Orjeda G."/>
            <person name="Samain S."/>
            <person name="Cattolico L."/>
            <person name="Pelletier E."/>
            <person name="Couloux A."/>
            <person name="Segurens B."/>
            <person name="Wincker P."/>
            <person name="D'Hont A."/>
            <person name="Scarpelli C."/>
            <person name="Weissenbach J."/>
            <person name="Salanoubat M."/>
            <person name="Quetier F."/>
            <person name="Yu Y."/>
            <person name="Kim H.R."/>
            <person name="Rambo T."/>
            <person name="Currie J."/>
            <person name="Collura K."/>
            <person name="Luo M."/>
            <person name="Yang T."/>
            <person name="Ammiraju J.S.S."/>
            <person name="Engler F."/>
            <person name="Soderlund C."/>
            <person name="Wing R.A."/>
            <person name="Palmer L.E."/>
            <person name="de la Bastide M."/>
            <person name="Spiegel L."/>
            <person name="Nascimento L."/>
            <person name="Zutavern T."/>
            <person name="O'Shaughnessy A."/>
            <person name="Dike S."/>
            <person name="Dedhia N."/>
            <person name="Preston R."/>
            <person name="Balija V."/>
            <person name="McCombie W.R."/>
            <person name="Chow T."/>
            <person name="Chen H."/>
            <person name="Chung M."/>
            <person name="Chen C."/>
            <person name="Shaw J."/>
            <person name="Wu H."/>
            <person name="Hsiao K."/>
            <person name="Chao Y."/>
            <person name="Chu M."/>
            <person name="Cheng C."/>
            <person name="Hour A."/>
            <person name="Lee P."/>
            <person name="Lin S."/>
            <person name="Lin Y."/>
            <person name="Liou J."/>
            <person name="Liu S."/>
            <person name="Hsing Y."/>
            <person name="Raghuvanshi S."/>
            <person name="Mohanty A."/>
            <person name="Bharti A.K."/>
            <person name="Gaur A."/>
            <person name="Gupta V."/>
            <person name="Kumar D."/>
            <person name="Ravi V."/>
            <person name="Vij S."/>
            <person name="Kapur A."/>
            <person name="Khurana P."/>
            <person name="Khurana P."/>
            <person name="Khurana J.P."/>
            <person name="Tyagi A.K."/>
            <person name="Gaikwad K."/>
            <person name="Singh A."/>
            <person name="Dalal V."/>
            <person name="Srivastava S."/>
            <person name="Dixit A."/>
            <person name="Pal A.K."/>
            <person name="Ghazi I.A."/>
            <person name="Yadav M."/>
            <person name="Pandit A."/>
            <person name="Bhargava A."/>
            <person name="Sureshbabu K."/>
            <person name="Batra K."/>
            <person name="Sharma T.R."/>
            <person name="Mohapatra T."/>
            <person name="Singh N.K."/>
            <person name="Messing J."/>
            <person name="Nelson A.B."/>
            <person name="Fuks G."/>
            <person name="Kavchok S."/>
            <person name="Keizer G."/>
            <person name="Linton E."/>
            <person name="Llaca V."/>
            <person name="Song R."/>
            <person name="Tanyolac B."/>
            <person name="Young S."/>
            <person name="Ho-Il K."/>
            <person name="Hahn J.H."/>
            <person name="Sangsakoo G."/>
            <person name="Vanavichit A."/>
            <person name="de Mattos Luiz.A.T."/>
            <person name="Zimmer P.D."/>
            <person name="Malone G."/>
            <person name="Dellagostin O."/>
            <person name="de Oliveira A.C."/>
            <person name="Bevan M."/>
            <person name="Bancroft I."/>
            <person name="Minx P."/>
            <person name="Cordum H."/>
            <person name="Wilson R."/>
            <person name="Cheng Z."/>
            <person name="Jin W."/>
            <person name="Jiang J."/>
            <person name="Leong S.A."/>
            <person name="Iwama H."/>
            <person name="Gojobori T."/>
            <person name="Itoh T."/>
            <person name="Niimura Y."/>
            <person name="Fujii Y."/>
            <person name="Habara T."/>
            <person name="Sakai H."/>
            <person name="Sato Y."/>
            <person name="Wilson G."/>
            <person name="Kumar K."/>
            <person name="McCouch S."/>
            <person name="Juretic N."/>
            <person name="Hoen D."/>
            <person name="Wright S."/>
            <person name="Bruskiewich R."/>
            <person name="Bureau T."/>
            <person name="Miyao A."/>
            <person name="Hirochika H."/>
            <person name="Nishikawa T."/>
            <person name="Kadowaki K."/>
            <person name="Sugiura M."/>
            <person name="Burr B."/>
            <person name="Sasaki T."/>
        </authorList>
    </citation>
    <scope>NUCLEOTIDE SEQUENCE [LARGE SCALE GENOMIC DNA]</scope>
    <source>
        <strain evidence="3">cv. Nipponbare</strain>
    </source>
</reference>
<evidence type="ECO:0000313" key="2">
    <source>
        <dbReference type="EMBL" id="BAS78389.1"/>
    </source>
</evidence>